<dbReference type="PANTHER" id="PTHR11802:SF479">
    <property type="entry name" value="CARBOXYPEPTIDASE"/>
    <property type="match status" value="1"/>
</dbReference>
<keyword evidence="3 7" id="KW-0645">Protease</keyword>
<evidence type="ECO:0000256" key="5">
    <source>
        <dbReference type="ARBA" id="ARBA00022801"/>
    </source>
</evidence>
<dbReference type="PRINTS" id="PR00724">
    <property type="entry name" value="CRBOXYPTASEC"/>
</dbReference>
<comment type="similarity">
    <text evidence="1 7">Belongs to the peptidase S10 family.</text>
</comment>
<organism evidence="8 9">
    <name type="scientific">Peltaster fructicola</name>
    <dbReference type="NCBI Taxonomy" id="286661"/>
    <lineage>
        <taxon>Eukaryota</taxon>
        <taxon>Fungi</taxon>
        <taxon>Dikarya</taxon>
        <taxon>Ascomycota</taxon>
        <taxon>Pezizomycotina</taxon>
        <taxon>Dothideomycetes</taxon>
        <taxon>Dothideomycetes incertae sedis</taxon>
        <taxon>Peltaster</taxon>
    </lineage>
</organism>
<dbReference type="InterPro" id="IPR029058">
    <property type="entry name" value="AB_hydrolase_fold"/>
</dbReference>
<dbReference type="FunFam" id="3.40.50.1820:FF:000118">
    <property type="entry name" value="Carboxypeptidase"/>
    <property type="match status" value="1"/>
</dbReference>
<protein>
    <recommendedName>
        <fullName evidence="7">Carboxypeptidase</fullName>
        <ecNumber evidence="7">3.4.16.-</ecNumber>
    </recommendedName>
</protein>
<dbReference type="Pfam" id="PF00450">
    <property type="entry name" value="Peptidase_S10"/>
    <property type="match status" value="1"/>
</dbReference>
<evidence type="ECO:0000313" key="9">
    <source>
        <dbReference type="Proteomes" id="UP000503462"/>
    </source>
</evidence>
<evidence type="ECO:0000256" key="7">
    <source>
        <dbReference type="RuleBase" id="RU361156"/>
    </source>
</evidence>
<dbReference type="SUPFAM" id="SSF53474">
    <property type="entry name" value="alpha/beta-Hydrolases"/>
    <property type="match status" value="1"/>
</dbReference>
<proteinExistence type="inferred from homology"/>
<dbReference type="OrthoDB" id="443318at2759"/>
<keyword evidence="5 7" id="KW-0378">Hydrolase</keyword>
<dbReference type="EMBL" id="CP051140">
    <property type="protein sequence ID" value="QIW97153.1"/>
    <property type="molecule type" value="Genomic_DNA"/>
</dbReference>
<evidence type="ECO:0000256" key="4">
    <source>
        <dbReference type="ARBA" id="ARBA00022729"/>
    </source>
</evidence>
<keyword evidence="4 7" id="KW-0732">Signal</keyword>
<name>A0A6H0XQZ7_9PEZI</name>
<keyword evidence="6" id="KW-0325">Glycoprotein</keyword>
<evidence type="ECO:0000256" key="3">
    <source>
        <dbReference type="ARBA" id="ARBA00022670"/>
    </source>
</evidence>
<evidence type="ECO:0000256" key="1">
    <source>
        <dbReference type="ARBA" id="ARBA00009431"/>
    </source>
</evidence>
<keyword evidence="2 7" id="KW-0121">Carboxypeptidase</keyword>
<accession>A0A6H0XQZ7</accession>
<reference evidence="8 9" key="1">
    <citation type="journal article" date="2016" name="Sci. Rep.">
        <title>Peltaster fructicola genome reveals evolution from an invasive phytopathogen to an ectophytic parasite.</title>
        <authorList>
            <person name="Xu C."/>
            <person name="Chen H."/>
            <person name="Gleason M.L."/>
            <person name="Xu J.R."/>
            <person name="Liu H."/>
            <person name="Zhang R."/>
            <person name="Sun G."/>
        </authorList>
    </citation>
    <scope>NUCLEOTIDE SEQUENCE [LARGE SCALE GENOMIC DNA]</scope>
    <source>
        <strain evidence="8 9">LNHT1506</strain>
    </source>
</reference>
<dbReference type="Proteomes" id="UP000503462">
    <property type="component" value="Chromosome 2"/>
</dbReference>
<dbReference type="GO" id="GO:0006508">
    <property type="term" value="P:proteolysis"/>
    <property type="evidence" value="ECO:0007669"/>
    <property type="project" value="UniProtKB-KW"/>
</dbReference>
<feature type="signal peptide" evidence="7">
    <location>
        <begin position="1"/>
        <end position="18"/>
    </location>
</feature>
<gene>
    <name evidence="8" type="ORF">AMS68_002671</name>
</gene>
<dbReference type="Gene3D" id="3.40.50.1820">
    <property type="entry name" value="alpha/beta hydrolase"/>
    <property type="match status" value="1"/>
</dbReference>
<evidence type="ECO:0000256" key="2">
    <source>
        <dbReference type="ARBA" id="ARBA00022645"/>
    </source>
</evidence>
<evidence type="ECO:0000256" key="6">
    <source>
        <dbReference type="ARBA" id="ARBA00023180"/>
    </source>
</evidence>
<dbReference type="PROSITE" id="PS00131">
    <property type="entry name" value="CARBOXYPEPT_SER_SER"/>
    <property type="match status" value="1"/>
</dbReference>
<sequence>MKVIYSLAALAFASLATAAQNPAQALYKKAESLKQAALDRRTAAHQPVKRSSLRRRSSNFLSSKTLPFYVNGTSLPDVDFDIGESYAGLLPISGAANETRELFFWFFPSSNVNASSEVTIWLNGGPGCSSLSGLLTENGPFTWEAGTLSPVQNSYSWTNLTNMLWVEQPVGVGFSQGVPNITNEVELGKEFVGFYQQFVKTFDVQNYDLYVTGESYAGYYVPYIAASFIDAADPEIPLKGIAINDPIIGDGVVQQQIPIVPFADYWQNLLYLNDTFMDRIHEWNDQCGYTDYFEKYLQYPPPPGPFPVLPDPFASPNYTCDVFDDVFGAILEVNPCFNIYHITDQCPHPWSVLGGVNVGDYIPPGEIVYFNRSDVQKAIHAPVGTNWQQCTNTNVFGGSNDNQTLQDTSLGPAQDGVLQKVIEYTNNVIIGSGNLDMLLSTNGTLLALQNTTWNGQQGFQCAPANELYIPYHPEFNGGSLAGAGVLGTWGSERGLTFYQAQLAGHELPGYTPGVGYRAIELLLGRISSLSDMDDFTTQSGNFTGTTPLYKRMAANGGYL</sequence>
<evidence type="ECO:0000313" key="8">
    <source>
        <dbReference type="EMBL" id="QIW97153.1"/>
    </source>
</evidence>
<dbReference type="AlphaFoldDB" id="A0A6H0XQZ7"/>
<keyword evidence="9" id="KW-1185">Reference proteome</keyword>
<dbReference type="PANTHER" id="PTHR11802">
    <property type="entry name" value="SERINE PROTEASE FAMILY S10 SERINE CARBOXYPEPTIDASE"/>
    <property type="match status" value="1"/>
</dbReference>
<dbReference type="EC" id="3.4.16.-" evidence="7"/>
<dbReference type="InterPro" id="IPR001563">
    <property type="entry name" value="Peptidase_S10"/>
</dbReference>
<dbReference type="InterPro" id="IPR018202">
    <property type="entry name" value="Ser_caboxypep_ser_AS"/>
</dbReference>
<feature type="chain" id="PRO_5026370140" description="Carboxypeptidase" evidence="7">
    <location>
        <begin position="19"/>
        <end position="559"/>
    </location>
</feature>
<dbReference type="GO" id="GO:0004185">
    <property type="term" value="F:serine-type carboxypeptidase activity"/>
    <property type="evidence" value="ECO:0007669"/>
    <property type="project" value="UniProtKB-UniRule"/>
</dbReference>